<comment type="similarity">
    <text evidence="2">Belongs to the RLP family.</text>
</comment>
<evidence type="ECO:0000256" key="1">
    <source>
        <dbReference type="ARBA" id="ARBA00004236"/>
    </source>
</evidence>
<name>A0AAW0KW09_QUESU</name>
<feature type="transmembrane region" description="Helical" evidence="11">
    <location>
        <begin position="262"/>
        <end position="285"/>
    </location>
</feature>
<dbReference type="InterPro" id="IPR001611">
    <property type="entry name" value="Leu-rich_rpt"/>
</dbReference>
<evidence type="ECO:0000256" key="6">
    <source>
        <dbReference type="ARBA" id="ARBA00022729"/>
    </source>
</evidence>
<dbReference type="Proteomes" id="UP000237347">
    <property type="component" value="Unassembled WGS sequence"/>
</dbReference>
<evidence type="ECO:0000313" key="12">
    <source>
        <dbReference type="EMBL" id="KAK7843768.1"/>
    </source>
</evidence>
<keyword evidence="3" id="KW-1003">Cell membrane</keyword>
<dbReference type="PRINTS" id="PR00019">
    <property type="entry name" value="LEURICHRPT"/>
</dbReference>
<keyword evidence="9 11" id="KW-0472">Membrane</keyword>
<evidence type="ECO:0000256" key="11">
    <source>
        <dbReference type="SAM" id="Phobius"/>
    </source>
</evidence>
<gene>
    <name evidence="12" type="primary">RLP1_5</name>
    <name evidence="12" type="ORF">CFP56_011957</name>
</gene>
<keyword evidence="5 11" id="KW-0812">Transmembrane</keyword>
<dbReference type="SUPFAM" id="SSF52058">
    <property type="entry name" value="L domain-like"/>
    <property type="match status" value="1"/>
</dbReference>
<keyword evidence="6" id="KW-0732">Signal</keyword>
<evidence type="ECO:0000256" key="9">
    <source>
        <dbReference type="ARBA" id="ARBA00023136"/>
    </source>
</evidence>
<dbReference type="EMBL" id="PKMF04000197">
    <property type="protein sequence ID" value="KAK7843768.1"/>
    <property type="molecule type" value="Genomic_DNA"/>
</dbReference>
<evidence type="ECO:0000256" key="8">
    <source>
        <dbReference type="ARBA" id="ARBA00022989"/>
    </source>
</evidence>
<keyword evidence="13" id="KW-1185">Reference proteome</keyword>
<accession>A0AAW0KW09</accession>
<dbReference type="PANTHER" id="PTHR48062">
    <property type="entry name" value="RECEPTOR-LIKE PROTEIN 14"/>
    <property type="match status" value="1"/>
</dbReference>
<feature type="transmembrane region" description="Helical" evidence="11">
    <location>
        <begin position="305"/>
        <end position="325"/>
    </location>
</feature>
<dbReference type="InterPro" id="IPR051502">
    <property type="entry name" value="RLP_Defense_Trigger"/>
</dbReference>
<dbReference type="Pfam" id="PF00560">
    <property type="entry name" value="LRR_1"/>
    <property type="match status" value="4"/>
</dbReference>
<comment type="caution">
    <text evidence="12">The sequence shown here is derived from an EMBL/GenBank/DDBJ whole genome shotgun (WGS) entry which is preliminary data.</text>
</comment>
<dbReference type="PANTHER" id="PTHR48062:SF52">
    <property type="entry name" value="RECEPTOR-LIKE PROTEIN 8-RELATED"/>
    <property type="match status" value="1"/>
</dbReference>
<evidence type="ECO:0000256" key="4">
    <source>
        <dbReference type="ARBA" id="ARBA00022614"/>
    </source>
</evidence>
<sequence>MGCKFVISNCDWRGSGCGFMISDCDRRGRGSLGCGFVTSDCDQRGSLGCGSRLYIHHLHLEDNNFSGSIPNEFFNISELLLTLDVSDNRLSGSIPSAIANAASSLRILSLRGYCLSGTFPTQFIIDLSRNFFSGIIPRRFQYLATAFTPFDLAFSTQTGGSDNGQSEEYVEQDEVNIVTKYRNSSYTGNILNYMSGLDLSCNNLTGAIPLELGQLQEIHALNLSHNQLTGSIPNCISTKDSPPTPTQSSYVSDEKWHKVDQAAFFTSFLVTYIIFFLGVITILYINPRWQLWCYNLVEDCMYSCYFSFAFICLCIISYGCFLNIWQLLL</sequence>
<dbReference type="InterPro" id="IPR032675">
    <property type="entry name" value="LRR_dom_sf"/>
</dbReference>
<evidence type="ECO:0000256" key="2">
    <source>
        <dbReference type="ARBA" id="ARBA00009592"/>
    </source>
</evidence>
<evidence type="ECO:0000256" key="3">
    <source>
        <dbReference type="ARBA" id="ARBA00022475"/>
    </source>
</evidence>
<evidence type="ECO:0000313" key="13">
    <source>
        <dbReference type="Proteomes" id="UP000237347"/>
    </source>
</evidence>
<keyword evidence="8 11" id="KW-1133">Transmembrane helix</keyword>
<evidence type="ECO:0000256" key="10">
    <source>
        <dbReference type="ARBA" id="ARBA00037847"/>
    </source>
</evidence>
<proteinExistence type="inferred from homology"/>
<reference evidence="12 13" key="1">
    <citation type="journal article" date="2018" name="Sci. Data">
        <title>The draft genome sequence of cork oak.</title>
        <authorList>
            <person name="Ramos A.M."/>
            <person name="Usie A."/>
            <person name="Barbosa P."/>
            <person name="Barros P.M."/>
            <person name="Capote T."/>
            <person name="Chaves I."/>
            <person name="Simoes F."/>
            <person name="Abreu I."/>
            <person name="Carrasquinho I."/>
            <person name="Faro C."/>
            <person name="Guimaraes J.B."/>
            <person name="Mendonca D."/>
            <person name="Nobrega F."/>
            <person name="Rodrigues L."/>
            <person name="Saibo N.J.M."/>
            <person name="Varela M.C."/>
            <person name="Egas C."/>
            <person name="Matos J."/>
            <person name="Miguel C.M."/>
            <person name="Oliveira M.M."/>
            <person name="Ricardo C.P."/>
            <person name="Goncalves S."/>
        </authorList>
    </citation>
    <scope>NUCLEOTIDE SEQUENCE [LARGE SCALE GENOMIC DNA]</scope>
    <source>
        <strain evidence="13">cv. HL8</strain>
    </source>
</reference>
<dbReference type="GO" id="GO:0005886">
    <property type="term" value="C:plasma membrane"/>
    <property type="evidence" value="ECO:0007669"/>
    <property type="project" value="UniProtKB-SubCell"/>
</dbReference>
<organism evidence="12 13">
    <name type="scientific">Quercus suber</name>
    <name type="common">Cork oak</name>
    <dbReference type="NCBI Taxonomy" id="58331"/>
    <lineage>
        <taxon>Eukaryota</taxon>
        <taxon>Viridiplantae</taxon>
        <taxon>Streptophyta</taxon>
        <taxon>Embryophyta</taxon>
        <taxon>Tracheophyta</taxon>
        <taxon>Spermatophyta</taxon>
        <taxon>Magnoliopsida</taxon>
        <taxon>eudicotyledons</taxon>
        <taxon>Gunneridae</taxon>
        <taxon>Pentapetalae</taxon>
        <taxon>rosids</taxon>
        <taxon>fabids</taxon>
        <taxon>Fagales</taxon>
        <taxon>Fagaceae</taxon>
        <taxon>Quercus</taxon>
    </lineage>
</organism>
<dbReference type="Gene3D" id="3.30.1490.310">
    <property type="match status" value="1"/>
</dbReference>
<keyword evidence="4" id="KW-0433">Leucine-rich repeat</keyword>
<comment type="subcellular location">
    <subcellularLocation>
        <location evidence="1">Cell membrane</location>
    </subcellularLocation>
    <subcellularLocation>
        <location evidence="10">Endomembrane system</location>
        <topology evidence="10">Single-pass membrane protein</topology>
    </subcellularLocation>
</comment>
<evidence type="ECO:0000256" key="5">
    <source>
        <dbReference type="ARBA" id="ARBA00022692"/>
    </source>
</evidence>
<protein>
    <submittedName>
        <fullName evidence="12">Receptor-like protein 1</fullName>
    </submittedName>
</protein>
<keyword evidence="7" id="KW-0677">Repeat</keyword>
<dbReference type="AlphaFoldDB" id="A0AAW0KW09"/>
<dbReference type="Gene3D" id="3.80.10.10">
    <property type="entry name" value="Ribonuclease Inhibitor"/>
    <property type="match status" value="2"/>
</dbReference>
<evidence type="ECO:0000256" key="7">
    <source>
        <dbReference type="ARBA" id="ARBA00022737"/>
    </source>
</evidence>
<dbReference type="GO" id="GO:0012505">
    <property type="term" value="C:endomembrane system"/>
    <property type="evidence" value="ECO:0007669"/>
    <property type="project" value="UniProtKB-SubCell"/>
</dbReference>